<dbReference type="RefSeq" id="WP_205118990.1">
    <property type="nucleotide sequence ID" value="NZ_JAFBCM010000001.1"/>
</dbReference>
<feature type="domain" description="Mannosylglycerate hydrolase MGH1-like glycoside hydrolase" evidence="2">
    <location>
        <begin position="412"/>
        <end position="561"/>
    </location>
</feature>
<dbReference type="Pfam" id="PF22422">
    <property type="entry name" value="MGH1-like_GH"/>
    <property type="match status" value="1"/>
</dbReference>
<dbReference type="InterPro" id="IPR054491">
    <property type="entry name" value="MGH1-like_GH"/>
</dbReference>
<reference evidence="4" key="1">
    <citation type="journal article" date="2019" name="Int. J. Syst. Evol. Microbiol.">
        <title>The Global Catalogue of Microorganisms (GCM) 10K type strain sequencing project: providing services to taxonomists for standard genome sequencing and annotation.</title>
        <authorList>
            <consortium name="The Broad Institute Genomics Platform"/>
            <consortium name="The Broad Institute Genome Sequencing Center for Infectious Disease"/>
            <person name="Wu L."/>
            <person name="Ma J."/>
        </authorList>
    </citation>
    <scope>NUCLEOTIDE SEQUENCE [LARGE SCALE GENOMIC DNA]</scope>
    <source>
        <strain evidence="4">CGMCC 4.7241</strain>
    </source>
</reference>
<evidence type="ECO:0000313" key="4">
    <source>
        <dbReference type="Proteomes" id="UP001595699"/>
    </source>
</evidence>
<evidence type="ECO:0000259" key="2">
    <source>
        <dbReference type="Pfam" id="PF22422"/>
    </source>
</evidence>
<feature type="domain" description="Putative glycogen debranching enzyme N-terminal" evidence="1">
    <location>
        <begin position="16"/>
        <end position="190"/>
    </location>
</feature>
<organism evidence="3 4">
    <name type="scientific">Tenggerimyces flavus</name>
    <dbReference type="NCBI Taxonomy" id="1708749"/>
    <lineage>
        <taxon>Bacteria</taxon>
        <taxon>Bacillati</taxon>
        <taxon>Actinomycetota</taxon>
        <taxon>Actinomycetes</taxon>
        <taxon>Propionibacteriales</taxon>
        <taxon>Nocardioidaceae</taxon>
        <taxon>Tenggerimyces</taxon>
    </lineage>
</organism>
<dbReference type="EMBL" id="JBHRZH010000031">
    <property type="protein sequence ID" value="MFC3764705.1"/>
    <property type="molecule type" value="Genomic_DNA"/>
</dbReference>
<dbReference type="SUPFAM" id="SSF48208">
    <property type="entry name" value="Six-hairpin glycosidases"/>
    <property type="match status" value="1"/>
</dbReference>
<keyword evidence="4" id="KW-1185">Reference proteome</keyword>
<dbReference type="InterPro" id="IPR012341">
    <property type="entry name" value="6hp_glycosidase-like_sf"/>
</dbReference>
<dbReference type="Proteomes" id="UP001595699">
    <property type="component" value="Unassembled WGS sequence"/>
</dbReference>
<dbReference type="Gene3D" id="1.50.10.10">
    <property type="match status" value="1"/>
</dbReference>
<protein>
    <submittedName>
        <fullName evidence="3">Glycogen debranching N-terminal domain-containing protein</fullName>
    </submittedName>
</protein>
<dbReference type="InterPro" id="IPR032856">
    <property type="entry name" value="GDE_N_bis"/>
</dbReference>
<accession>A0ABV7YH80</accession>
<comment type="caution">
    <text evidence="3">The sequence shown here is derived from an EMBL/GenBank/DDBJ whole genome shotgun (WGS) entry which is preliminary data.</text>
</comment>
<gene>
    <name evidence="3" type="ORF">ACFOUW_27955</name>
</gene>
<dbReference type="InterPro" id="IPR008928">
    <property type="entry name" value="6-hairpin_glycosidase_sf"/>
</dbReference>
<dbReference type="Pfam" id="PF14742">
    <property type="entry name" value="GDE_N_bis"/>
    <property type="match status" value="1"/>
</dbReference>
<evidence type="ECO:0000313" key="3">
    <source>
        <dbReference type="EMBL" id="MFC3764705.1"/>
    </source>
</evidence>
<name>A0ABV7YH80_9ACTN</name>
<evidence type="ECO:0000259" key="1">
    <source>
        <dbReference type="Pfam" id="PF14742"/>
    </source>
</evidence>
<sequence>MSTSFLHDLVSCLSAPAVALSEADGQIRTGGIQGLLLHDIRMLSKLVVLVDEAEPVHIGGSAPAAASATFVGLLPEAGPDHALAVERSRVVHGDGLTERLTVRSIATEPTTVVLGVRAASDLASMSDIRQGVDVPMVSPSLAGTVVEWTNGESRVSLSFPAAAEVTLQGNEARLVWQLEVPAGGAVSIELDVAGTAGVSAGFEPAEAPWSRATVTAADRDLGRLVDRSLADLEGLVLADAGDPFLAAGSPWFFTLFGRDSIWAARMLLPLGTELARGTLATLARRQGTRDDETTGEQPGKILHEVRGTPVRLGEGNVLPPVYYGTIDATPLWVSLLYDAWRWGMPADESVPALRGALDWITGPADTDGDGFLEYIDSTGKGLSNQGWKDSHDGVQGPTGELAKAPIALCEAQAYAYEAVIKGAALLEVLGQPGVGSLREWAAGMQDRFRSAFWVSDEHGPFPAIALDGDKRPVPTVTSNLGHLLGTGLLDDAEIAHVAERLRGRDMDTGRGLRTMSSTATGFNPLGYHTGSIWPHDTAIAVTGLVRDKHALTAAGLANGIVSVARAFDDRIPELYGGTSAFDGEPLLVYPPSCRPQAWSAAGTIAIVAAALGLDPDVPNGVLRISPSPAFSSWWPLRVVGLQVAGHRLDVTVDAHANVDVSTDADVRIEVS</sequence>
<proteinExistence type="predicted"/>